<accession>A0A6A6FAN2</accession>
<dbReference type="Proteomes" id="UP000799539">
    <property type="component" value="Unassembled WGS sequence"/>
</dbReference>
<reference evidence="3" key="1">
    <citation type="journal article" date="2020" name="Stud. Mycol.">
        <title>101 Dothideomycetes genomes: a test case for predicting lifestyles and emergence of pathogens.</title>
        <authorList>
            <person name="Haridas S."/>
            <person name="Albert R."/>
            <person name="Binder M."/>
            <person name="Bloem J."/>
            <person name="Labutti K."/>
            <person name="Salamov A."/>
            <person name="Andreopoulos B."/>
            <person name="Baker S."/>
            <person name="Barry K."/>
            <person name="Bills G."/>
            <person name="Bluhm B."/>
            <person name="Cannon C."/>
            <person name="Castanera R."/>
            <person name="Culley D."/>
            <person name="Daum C."/>
            <person name="Ezra D."/>
            <person name="Gonzalez J."/>
            <person name="Henrissat B."/>
            <person name="Kuo A."/>
            <person name="Liang C."/>
            <person name="Lipzen A."/>
            <person name="Lutzoni F."/>
            <person name="Magnuson J."/>
            <person name="Mondo S."/>
            <person name="Nolan M."/>
            <person name="Ohm R."/>
            <person name="Pangilinan J."/>
            <person name="Park H.-J."/>
            <person name="Ramirez L."/>
            <person name="Alfaro M."/>
            <person name="Sun H."/>
            <person name="Tritt A."/>
            <person name="Yoshinaga Y."/>
            <person name="Zwiers L.-H."/>
            <person name="Turgeon B."/>
            <person name="Goodwin S."/>
            <person name="Spatafora J."/>
            <person name="Crous P."/>
            <person name="Grigoriev I."/>
        </authorList>
    </citation>
    <scope>NUCLEOTIDE SEQUENCE</scope>
    <source>
        <strain evidence="3">SCOH1-5</strain>
    </source>
</reference>
<keyword evidence="2" id="KW-0732">Signal</keyword>
<proteinExistence type="predicted"/>
<dbReference type="AlphaFoldDB" id="A0A6A6FAN2"/>
<evidence type="ECO:0008006" key="5">
    <source>
        <dbReference type="Google" id="ProtNLM"/>
    </source>
</evidence>
<keyword evidence="4" id="KW-1185">Reference proteome</keyword>
<evidence type="ECO:0000313" key="3">
    <source>
        <dbReference type="EMBL" id="KAF2210489.1"/>
    </source>
</evidence>
<evidence type="ECO:0000256" key="1">
    <source>
        <dbReference type="SAM" id="MobiDB-lite"/>
    </source>
</evidence>
<organism evidence="3 4">
    <name type="scientific">Cercospora zeae-maydis SCOH1-5</name>
    <dbReference type="NCBI Taxonomy" id="717836"/>
    <lineage>
        <taxon>Eukaryota</taxon>
        <taxon>Fungi</taxon>
        <taxon>Dikarya</taxon>
        <taxon>Ascomycota</taxon>
        <taxon>Pezizomycotina</taxon>
        <taxon>Dothideomycetes</taxon>
        <taxon>Dothideomycetidae</taxon>
        <taxon>Mycosphaerellales</taxon>
        <taxon>Mycosphaerellaceae</taxon>
        <taxon>Cercospora</taxon>
    </lineage>
</organism>
<dbReference type="OrthoDB" id="5337308at2759"/>
<evidence type="ECO:0000256" key="2">
    <source>
        <dbReference type="SAM" id="SignalP"/>
    </source>
</evidence>
<evidence type="ECO:0000313" key="4">
    <source>
        <dbReference type="Proteomes" id="UP000799539"/>
    </source>
</evidence>
<feature type="region of interest" description="Disordered" evidence="1">
    <location>
        <begin position="496"/>
        <end position="524"/>
    </location>
</feature>
<name>A0A6A6FAN2_9PEZI</name>
<gene>
    <name evidence="3" type="ORF">CERZMDRAFT_86202</name>
</gene>
<sequence length="524" mass="59624">MPLSKQFIITAVVLLLLFARLTDALLGTANSHNFTSCFSINQTHTLRPRISKRALPSQVWQSAWNELQPAFLARCAALAVDGRDYYNEIIFRDVAGAASLISQRTNAGQPDPLIQSWQRYPHNLQYISRKLSPPVWAEMDITNQARDSFRPIQELVAAQRVGTTGKRYWRARRNANTRKWPDGPNICLRQHQSVQYYKLSTGEDTSKEGRKKLNKPTIYPPTGAAYETWFNLVDGIIINRRAIGPKAAARTQAQWRNTVPRDSQLPSIYHWSELVFTGWMQSLRSEMVAESILNGPIDWMIATNNMANNRDIRTSPMKTFLNFVIIQAIDAPATTSNVIKTCLMSQDYGARITSWPDKARFSVGSWCFYALLDLPVNKGIAYLLAQHKNDPDQKLHNGIGHKVLEYVEISSGKVPEDPDWYSFPYDDITLYRNRHTNEVSRKAPDGFEEPDMAEWKWGFSPTLIWKVVDYDASIVQQARTNEQQWSVRPLYLNGMCGDQEQGQSQRHGEAPGYSGKGKGRAHDI</sequence>
<feature type="chain" id="PRO_5025450199" description="Alginate lyase domain-containing protein" evidence="2">
    <location>
        <begin position="25"/>
        <end position="524"/>
    </location>
</feature>
<protein>
    <recommendedName>
        <fullName evidence="5">Alginate lyase domain-containing protein</fullName>
    </recommendedName>
</protein>
<dbReference type="EMBL" id="ML992681">
    <property type="protein sequence ID" value="KAF2210489.1"/>
    <property type="molecule type" value="Genomic_DNA"/>
</dbReference>
<feature type="signal peptide" evidence="2">
    <location>
        <begin position="1"/>
        <end position="24"/>
    </location>
</feature>